<evidence type="ECO:0000256" key="5">
    <source>
        <dbReference type="RuleBase" id="RU361281"/>
    </source>
</evidence>
<dbReference type="InterPro" id="IPR034914">
    <property type="entry name" value="HuB_RRM3"/>
</dbReference>
<reference evidence="7" key="1">
    <citation type="submission" date="2019-10" db="EMBL/GenBank/DDBJ databases">
        <title>The sequence and de novo assembly of the wild yak genome.</title>
        <authorList>
            <person name="Liu Y."/>
        </authorList>
    </citation>
    <scope>NUCLEOTIDE SEQUENCE [LARGE SCALE GENOMIC DNA]</scope>
    <source>
        <strain evidence="7">WY2019</strain>
    </source>
</reference>
<dbReference type="InterPro" id="IPR000504">
    <property type="entry name" value="RRM_dom"/>
</dbReference>
<dbReference type="InterPro" id="IPR035979">
    <property type="entry name" value="RBD_domain_sf"/>
</dbReference>
<dbReference type="Gene3D" id="3.30.70.330">
    <property type="match status" value="3"/>
</dbReference>
<accession>A0A6B0RSK1</accession>
<dbReference type="PANTHER" id="PTHR10352">
    <property type="entry name" value="EUKARYOTIC TRANSLATION INITIATION FACTOR 3 SUBUNIT G"/>
    <property type="match status" value="1"/>
</dbReference>
<dbReference type="AlphaFoldDB" id="A0A6B0RSK1"/>
<dbReference type="EMBL" id="VBQZ03000062">
    <property type="protein sequence ID" value="MXQ90303.1"/>
    <property type="molecule type" value="Genomic_DNA"/>
</dbReference>
<feature type="domain" description="RRM" evidence="6">
    <location>
        <begin position="145"/>
        <end position="225"/>
    </location>
</feature>
<evidence type="ECO:0000256" key="2">
    <source>
        <dbReference type="ARBA" id="ARBA00022737"/>
    </source>
</evidence>
<dbReference type="Pfam" id="PF00076">
    <property type="entry name" value="RRM_1"/>
    <property type="match status" value="3"/>
</dbReference>
<feature type="domain" description="RRM" evidence="6">
    <location>
        <begin position="37"/>
        <end position="137"/>
    </location>
</feature>
<dbReference type="PRINTS" id="PR00961">
    <property type="entry name" value="HUDSXLRNA"/>
</dbReference>
<dbReference type="CDD" id="cd12652">
    <property type="entry name" value="RRM2_Hu"/>
    <property type="match status" value="1"/>
</dbReference>
<comment type="caution">
    <text evidence="7">The sequence shown here is derived from an EMBL/GenBank/DDBJ whole genome shotgun (WGS) entry which is preliminary data.</text>
</comment>
<dbReference type="FunFam" id="3.30.70.330:FF:002027">
    <property type="match status" value="1"/>
</dbReference>
<dbReference type="PROSITE" id="PS50102">
    <property type="entry name" value="RRM"/>
    <property type="match status" value="3"/>
</dbReference>
<protein>
    <recommendedName>
        <fullName evidence="5">ELAV-like protein</fullName>
    </recommendedName>
</protein>
<organism evidence="7 8">
    <name type="scientific">Bos mutus</name>
    <name type="common">wild yak</name>
    <dbReference type="NCBI Taxonomy" id="72004"/>
    <lineage>
        <taxon>Eukaryota</taxon>
        <taxon>Metazoa</taxon>
        <taxon>Chordata</taxon>
        <taxon>Craniata</taxon>
        <taxon>Vertebrata</taxon>
        <taxon>Euteleostomi</taxon>
        <taxon>Mammalia</taxon>
        <taxon>Eutheria</taxon>
        <taxon>Laurasiatheria</taxon>
        <taxon>Artiodactyla</taxon>
        <taxon>Ruminantia</taxon>
        <taxon>Pecora</taxon>
        <taxon>Bovidae</taxon>
        <taxon>Bovinae</taxon>
        <taxon>Bos</taxon>
    </lineage>
</organism>
<dbReference type="InterPro" id="IPR006548">
    <property type="entry name" value="ELAD_HU_SF"/>
</dbReference>
<feature type="domain" description="RRM" evidence="6">
    <location>
        <begin position="297"/>
        <end position="375"/>
    </location>
</feature>
<dbReference type="SUPFAM" id="SSF54928">
    <property type="entry name" value="RNA-binding domain, RBD"/>
    <property type="match status" value="2"/>
</dbReference>
<keyword evidence="8" id="KW-1185">Reference proteome</keyword>
<dbReference type="FunFam" id="3.30.70.330:FF:000006">
    <property type="entry name" value="ELAV-like 3"/>
    <property type="match status" value="1"/>
</dbReference>
<gene>
    <name evidence="7" type="ORF">E5288_WYG001939</name>
</gene>
<dbReference type="Proteomes" id="UP000322234">
    <property type="component" value="Unassembled WGS sequence"/>
</dbReference>
<dbReference type="NCBIfam" id="TIGR01661">
    <property type="entry name" value="ELAV_HUD_SF"/>
    <property type="match status" value="1"/>
</dbReference>
<evidence type="ECO:0000259" key="6">
    <source>
        <dbReference type="PROSITE" id="PS50102"/>
    </source>
</evidence>
<sequence length="380" mass="42036">MVSIWATIPGATVQIWGQRRFKGLEASKGRDLEMDSMTSILGSMQKGISISQDPLLSFSIKKTALLRPYTEVCHYLRAFSTVRKTFSPMAQPPSSTGQSLGYGFVNYIDPKDAEKAINTLNGLRLQTKTIKVSYARPSSASIRDANLYVSGLPKTMTQKELEQLFSQYGRIITSRILVDQVTGISRGVGFIRFDKRIEAEEAIKGLNGQKPPGATEPITVKFANNPSQKTNQAILSQLYQSPNRRYPGPLAQQAQRFRLDNLLNMAYGVKSRFSPMTIDGMTSLAGINIPGHPGTGWCIFVYNLAPDADESILWQMFGPFGAVTNVKVIRDFNTNKCKGFGFVTMTNYDEAAMAIASLNGYRLGDRVLQVSFKTNKTHKA</sequence>
<comment type="similarity">
    <text evidence="1 5">Belongs to the RRM elav family.</text>
</comment>
<name>A0A6B0RSK1_9CETA</name>
<evidence type="ECO:0000256" key="3">
    <source>
        <dbReference type="ARBA" id="ARBA00022884"/>
    </source>
</evidence>
<evidence type="ECO:0000313" key="8">
    <source>
        <dbReference type="Proteomes" id="UP000322234"/>
    </source>
</evidence>
<keyword evidence="2" id="KW-0677">Repeat</keyword>
<proteinExistence type="inferred from homology"/>
<dbReference type="SMART" id="SM00360">
    <property type="entry name" value="RRM"/>
    <property type="match status" value="3"/>
</dbReference>
<dbReference type="GO" id="GO:1990904">
    <property type="term" value="C:ribonucleoprotein complex"/>
    <property type="evidence" value="ECO:0007669"/>
    <property type="project" value="InterPro"/>
</dbReference>
<dbReference type="FunFam" id="3.30.70.330:FF:000005">
    <property type="entry name" value="ELAV-like protein"/>
    <property type="match status" value="1"/>
</dbReference>
<dbReference type="CDD" id="cd12654">
    <property type="entry name" value="RRM3_HuB"/>
    <property type="match status" value="1"/>
</dbReference>
<dbReference type="InterPro" id="IPR002343">
    <property type="entry name" value="Hud_Sxl_RNA"/>
</dbReference>
<evidence type="ECO:0000256" key="4">
    <source>
        <dbReference type="PROSITE-ProRule" id="PRU00176"/>
    </source>
</evidence>
<dbReference type="InterPro" id="IPR012677">
    <property type="entry name" value="Nucleotide-bd_a/b_plait_sf"/>
</dbReference>
<evidence type="ECO:0000313" key="7">
    <source>
        <dbReference type="EMBL" id="MXQ90303.1"/>
    </source>
</evidence>
<evidence type="ECO:0000256" key="1">
    <source>
        <dbReference type="ARBA" id="ARBA00006266"/>
    </source>
</evidence>
<dbReference type="GO" id="GO:0003723">
    <property type="term" value="F:RNA binding"/>
    <property type="evidence" value="ECO:0007669"/>
    <property type="project" value="UniProtKB-UniRule"/>
</dbReference>
<keyword evidence="3 4" id="KW-0694">RNA-binding</keyword>